<dbReference type="RefSeq" id="WP_198747777.1">
    <property type="nucleotide sequence ID" value="NZ_JAEHTE010000023.1"/>
</dbReference>
<protein>
    <submittedName>
        <fullName evidence="1">Uncharacterized protein</fullName>
    </submittedName>
</protein>
<comment type="caution">
    <text evidence="1">The sequence shown here is derived from an EMBL/GenBank/DDBJ whole genome shotgun (WGS) entry which is preliminary data.</text>
</comment>
<sequence length="112" mass="12471">MDTQVEQDAAIEQMVKSLSKNQVEVLVEALDFSIQFNAKSKSEGMQWYKRGDHGFGISRRTAQSLQDKGLVMATVWEQWHRDTQFVRLTKSGVGVAMALKQKAAAAGAKQRG</sequence>
<accession>A0A8I1JMV0</accession>
<name>A0A8I1JMV0_PSEPU</name>
<evidence type="ECO:0000313" key="1">
    <source>
        <dbReference type="EMBL" id="MBI6885850.1"/>
    </source>
</evidence>
<dbReference type="AlphaFoldDB" id="A0A8I1JMV0"/>
<dbReference type="Proteomes" id="UP000637061">
    <property type="component" value="Unassembled WGS sequence"/>
</dbReference>
<evidence type="ECO:0000313" key="2">
    <source>
        <dbReference type="Proteomes" id="UP000637061"/>
    </source>
</evidence>
<reference evidence="1" key="1">
    <citation type="submission" date="2020-12" db="EMBL/GenBank/DDBJ databases">
        <title>Enhanced detection system for hospital associated transmission using whole genome sequencing surveillance.</title>
        <authorList>
            <person name="Harrison L.H."/>
            <person name="Van Tyne D."/>
            <person name="Marsh J.W."/>
            <person name="Griffith M.P."/>
            <person name="Snyder D.J."/>
            <person name="Cooper V.S."/>
            <person name="Mustapha M."/>
        </authorList>
    </citation>
    <scope>NUCLEOTIDE SEQUENCE</scope>
    <source>
        <strain evidence="1">PSB00042</strain>
    </source>
</reference>
<gene>
    <name evidence="1" type="ORF">JEU22_18240</name>
</gene>
<dbReference type="EMBL" id="JAEHTE010000023">
    <property type="protein sequence ID" value="MBI6885850.1"/>
    <property type="molecule type" value="Genomic_DNA"/>
</dbReference>
<organism evidence="1 2">
    <name type="scientific">Pseudomonas putida</name>
    <name type="common">Arthrobacter siderocapsulatus</name>
    <dbReference type="NCBI Taxonomy" id="303"/>
    <lineage>
        <taxon>Bacteria</taxon>
        <taxon>Pseudomonadati</taxon>
        <taxon>Pseudomonadota</taxon>
        <taxon>Gammaproteobacteria</taxon>
        <taxon>Pseudomonadales</taxon>
        <taxon>Pseudomonadaceae</taxon>
        <taxon>Pseudomonas</taxon>
    </lineage>
</organism>
<proteinExistence type="predicted"/>